<organism evidence="4 5">
    <name type="scientific">Saccharopolyspora montiporae</name>
    <dbReference type="NCBI Taxonomy" id="2781240"/>
    <lineage>
        <taxon>Bacteria</taxon>
        <taxon>Bacillati</taxon>
        <taxon>Actinomycetota</taxon>
        <taxon>Actinomycetes</taxon>
        <taxon>Pseudonocardiales</taxon>
        <taxon>Pseudonocardiaceae</taxon>
        <taxon>Saccharopolyspora</taxon>
    </lineage>
</organism>
<gene>
    <name evidence="4" type="ORF">IQ251_03450</name>
</gene>
<dbReference type="PANTHER" id="PTHR39757">
    <property type="match status" value="1"/>
</dbReference>
<dbReference type="Pfam" id="PF05834">
    <property type="entry name" value="Lycopene_cycl"/>
    <property type="match status" value="1"/>
</dbReference>
<sequence length="402" mass="42498">MAGVVDVLVVGSGPAGRAAAAACSDAGLRTGVIDPAPRRGWPQTYAAWRDELPALPGDALAATAPQVLVRGTGWHGWHRTYAVLDNTRLWQHLWRADVTEITGRAVGVEHGPTGSTVVLRDGRRLAAAVVVDASGSSRALLGGRPARTAAEQTAVGAVLDARDAGELCPAGSAVFMDWQQAPHTRGGWPSFRYTVPLGGGRVLVEETSLVRRPGLPLAQLRRRLTDRLAEHGALPDARLREERVRFPVDDPLPAAGRVIAFGAAGGFVHPATGFSVAASLRSAPWLAAAISAGLAGGPSAAVRAARQVLWPPRALSGRLLHRRALHALLGLPGAEVPEFFELFFGLPRRHREGFLSWPGDPRVTAAAMSALFARAPWRLRRRLAAGTALPRARPADRGLGGH</sequence>
<keyword evidence="2" id="KW-0125">Carotenoid biosynthesis</keyword>
<dbReference type="Proteomes" id="UP000598360">
    <property type="component" value="Unassembled WGS sequence"/>
</dbReference>
<evidence type="ECO:0000256" key="2">
    <source>
        <dbReference type="ARBA" id="ARBA00022746"/>
    </source>
</evidence>
<dbReference type="InterPro" id="IPR010108">
    <property type="entry name" value="Lycopene_cyclase_b/e"/>
</dbReference>
<dbReference type="InterPro" id="IPR036188">
    <property type="entry name" value="FAD/NAD-bd_sf"/>
</dbReference>
<dbReference type="Gene3D" id="3.50.50.60">
    <property type="entry name" value="FAD/NAD(P)-binding domain"/>
    <property type="match status" value="2"/>
</dbReference>
<comment type="caution">
    <text evidence="4">The sequence shown here is derived from an EMBL/GenBank/DDBJ whole genome shotgun (WGS) entry which is preliminary data.</text>
</comment>
<accession>A0A929B8F2</accession>
<reference evidence="4" key="1">
    <citation type="submission" date="2020-10" db="EMBL/GenBank/DDBJ databases">
        <title>Diversity and distribution of actinomycetes associated with coral in the coast of Hainan.</title>
        <authorList>
            <person name="Li F."/>
        </authorList>
    </citation>
    <scope>NUCLEOTIDE SEQUENCE</scope>
    <source>
        <strain evidence="4">HNM0983</strain>
    </source>
</reference>
<proteinExistence type="inferred from homology"/>
<keyword evidence="3" id="KW-0520">NAD</keyword>
<dbReference type="SUPFAM" id="SSF51905">
    <property type="entry name" value="FAD/NAD(P)-binding domain"/>
    <property type="match status" value="1"/>
</dbReference>
<comment type="similarity">
    <text evidence="1">Belongs to the lycopene cyclase family.</text>
</comment>
<dbReference type="RefSeq" id="WP_193926932.1">
    <property type="nucleotide sequence ID" value="NZ_JADEYC010000005.1"/>
</dbReference>
<dbReference type="GO" id="GO:0016117">
    <property type="term" value="P:carotenoid biosynthetic process"/>
    <property type="evidence" value="ECO:0007669"/>
    <property type="project" value="UniProtKB-KW"/>
</dbReference>
<dbReference type="Gene3D" id="3.30.9.100">
    <property type="match status" value="1"/>
</dbReference>
<dbReference type="PRINTS" id="PR00411">
    <property type="entry name" value="PNDRDTASEI"/>
</dbReference>
<dbReference type="PANTHER" id="PTHR39757:SF5">
    <property type="entry name" value="OS02G0190600 PROTEIN"/>
    <property type="match status" value="1"/>
</dbReference>
<keyword evidence="5" id="KW-1185">Reference proteome</keyword>
<dbReference type="NCBIfam" id="TIGR01790">
    <property type="entry name" value="carotene-cycl"/>
    <property type="match status" value="1"/>
</dbReference>
<evidence type="ECO:0000313" key="5">
    <source>
        <dbReference type="Proteomes" id="UP000598360"/>
    </source>
</evidence>
<name>A0A929B8F2_9PSEU</name>
<dbReference type="AlphaFoldDB" id="A0A929B8F2"/>
<dbReference type="GO" id="GO:0016860">
    <property type="term" value="F:intramolecular oxidoreductase activity"/>
    <property type="evidence" value="ECO:0007669"/>
    <property type="project" value="UniProtKB-ARBA"/>
</dbReference>
<dbReference type="EMBL" id="JADEYC010000005">
    <property type="protein sequence ID" value="MBE9373498.1"/>
    <property type="molecule type" value="Genomic_DNA"/>
</dbReference>
<protein>
    <submittedName>
        <fullName evidence="4">Lycopene cyclase family protein</fullName>
    </submittedName>
</protein>
<dbReference type="PRINTS" id="PR00368">
    <property type="entry name" value="FADPNR"/>
</dbReference>
<dbReference type="GO" id="GO:0016705">
    <property type="term" value="F:oxidoreductase activity, acting on paired donors, with incorporation or reduction of molecular oxygen"/>
    <property type="evidence" value="ECO:0007669"/>
    <property type="project" value="InterPro"/>
</dbReference>
<evidence type="ECO:0000256" key="3">
    <source>
        <dbReference type="ARBA" id="ARBA00023027"/>
    </source>
</evidence>
<evidence type="ECO:0000313" key="4">
    <source>
        <dbReference type="EMBL" id="MBE9373498.1"/>
    </source>
</evidence>
<evidence type="ECO:0000256" key="1">
    <source>
        <dbReference type="ARBA" id="ARBA00006599"/>
    </source>
</evidence>